<proteinExistence type="predicted"/>
<dbReference type="OrthoDB" id="891726at2759"/>
<accession>A0A8H5D9M6</accession>
<evidence type="ECO:0000313" key="2">
    <source>
        <dbReference type="Proteomes" id="UP000559027"/>
    </source>
</evidence>
<protein>
    <recommendedName>
        <fullName evidence="3">Plant basic secretory protein</fullName>
    </recommendedName>
</protein>
<name>A0A8H5D9M6_9AGAR</name>
<dbReference type="PANTHER" id="PTHR33321">
    <property type="match status" value="1"/>
</dbReference>
<dbReference type="Pfam" id="PF04450">
    <property type="entry name" value="BSP"/>
    <property type="match status" value="1"/>
</dbReference>
<reference evidence="1 2" key="1">
    <citation type="journal article" date="2020" name="ISME J.">
        <title>Uncovering the hidden diversity of litter-decomposition mechanisms in mushroom-forming fungi.</title>
        <authorList>
            <person name="Floudas D."/>
            <person name="Bentzer J."/>
            <person name="Ahren D."/>
            <person name="Johansson T."/>
            <person name="Persson P."/>
            <person name="Tunlid A."/>
        </authorList>
    </citation>
    <scope>NUCLEOTIDE SEQUENCE [LARGE SCALE GENOMIC DNA]</scope>
    <source>
        <strain evidence="1 2">CBS 146.42</strain>
    </source>
</reference>
<evidence type="ECO:0008006" key="3">
    <source>
        <dbReference type="Google" id="ProtNLM"/>
    </source>
</evidence>
<keyword evidence="2" id="KW-1185">Reference proteome</keyword>
<sequence>MPPTPPPSWPIPKFVLQVDDLSHEGAKLFFSNIQPYDDFETTVLSSFTTLYTLETVPRKVEEIKLFLRPMQGVAHTCGSDTHKEIHFSLDWIKKNAHRARDEIMGVLTHEVVHCFQYDAKGTCPGGLIEGIADFVRLHASLAPPHWHRTAPTPTQSWDAGYEKTAYFLDWINTTYGPETIRILNLRFHNHKYHRRLFRQLTGRPLRKLWALYRGSFATGTGKAVVTPDPPAESESEDEGYDRIDHRALALLAHRNQAPVSASGTVAAAKRINGQSGKEPGEKADAVVRAFKGL</sequence>
<dbReference type="Proteomes" id="UP000559027">
    <property type="component" value="Unassembled WGS sequence"/>
</dbReference>
<comment type="caution">
    <text evidence="1">The sequence shown here is derived from an EMBL/GenBank/DDBJ whole genome shotgun (WGS) entry which is preliminary data.</text>
</comment>
<dbReference type="InterPro" id="IPR007541">
    <property type="entry name" value="Uncharacterised_BSP"/>
</dbReference>
<dbReference type="PANTHER" id="PTHR33321:SF12">
    <property type="entry name" value="PLANT BASIC SECRETORY PROTEIN (BSP) FAMILY PROTEIN"/>
    <property type="match status" value="1"/>
</dbReference>
<evidence type="ECO:0000313" key="1">
    <source>
        <dbReference type="EMBL" id="KAF5356149.1"/>
    </source>
</evidence>
<dbReference type="AlphaFoldDB" id="A0A8H5D9M6"/>
<dbReference type="EMBL" id="JAACJO010000007">
    <property type="protein sequence ID" value="KAF5356149.1"/>
    <property type="molecule type" value="Genomic_DNA"/>
</dbReference>
<organism evidence="1 2">
    <name type="scientific">Leucocoprinus leucothites</name>
    <dbReference type="NCBI Taxonomy" id="201217"/>
    <lineage>
        <taxon>Eukaryota</taxon>
        <taxon>Fungi</taxon>
        <taxon>Dikarya</taxon>
        <taxon>Basidiomycota</taxon>
        <taxon>Agaricomycotina</taxon>
        <taxon>Agaricomycetes</taxon>
        <taxon>Agaricomycetidae</taxon>
        <taxon>Agaricales</taxon>
        <taxon>Agaricineae</taxon>
        <taxon>Agaricaceae</taxon>
        <taxon>Leucocoprinus</taxon>
    </lineage>
</organism>
<gene>
    <name evidence="1" type="ORF">D9756_003697</name>
</gene>